<dbReference type="RefSeq" id="WP_032952854.1">
    <property type="nucleotide sequence ID" value="NZ_JNHM01000028.1"/>
</dbReference>
<dbReference type="Gene3D" id="3.30.70.1070">
    <property type="entry name" value="Sporulation related repeat"/>
    <property type="match status" value="1"/>
</dbReference>
<dbReference type="Pfam" id="PF05036">
    <property type="entry name" value="SPOR"/>
    <property type="match status" value="1"/>
</dbReference>
<sequence>MIELARHIEILLLENDCVIIPDFGGFIAHYQPARYIKEENLYLPPVRTIGFNPQLTINDGLLVQSYMQAHHTDFPDATRMIEEEVAGLKEQLYQNGCTEMHGIGVLHYNIHSTYEFHPNEDGALSPTLYGLSSFSINRLEYLTSTTSAATRELLPRQEKRKRTVRFKRQWIGNAVAVAIAVVLFFFLSVPVENTYVDKGNYASLGTDGLFDAIRSQSLATTLVTVPSRPQQPKKTNIKNNQNTLKPVTVKVEKVGKAQEAVPKNTVAAKLNSTEQPVAKPVTVSKPALEKKETATPSSSKKNKYYIIVSSLPTANDAQQVLNEYKQKGYKEVTIIEGNGRYRLSLCNFADKAAAYKKLNELKQNDAFKNAWILSSK</sequence>
<dbReference type="GO" id="GO:0042834">
    <property type="term" value="F:peptidoglycan binding"/>
    <property type="evidence" value="ECO:0007669"/>
    <property type="project" value="InterPro"/>
</dbReference>
<keyword evidence="1" id="KW-0472">Membrane</keyword>
<gene>
    <name evidence="3" type="ORF">M099_2158</name>
</gene>
<dbReference type="SUPFAM" id="SSF110997">
    <property type="entry name" value="Sporulation related repeat"/>
    <property type="match status" value="1"/>
</dbReference>
<feature type="domain" description="SPOR" evidence="2">
    <location>
        <begin position="298"/>
        <end position="374"/>
    </location>
</feature>
<dbReference type="InterPro" id="IPR041268">
    <property type="entry name" value="HU-CCDC81_bac_2"/>
</dbReference>
<dbReference type="Proteomes" id="UP000027661">
    <property type="component" value="Unassembled WGS sequence"/>
</dbReference>
<dbReference type="AlphaFoldDB" id="A0A069SQ08"/>
<comment type="caution">
    <text evidence="3">The sequence shown here is derived from an EMBL/GenBank/DDBJ whole genome shotgun (WGS) entry which is preliminary data.</text>
</comment>
<reference evidence="3 4" key="1">
    <citation type="submission" date="2014-04" db="EMBL/GenBank/DDBJ databases">
        <authorList>
            <person name="Sears C."/>
            <person name="Carroll K."/>
            <person name="Sack B.R."/>
            <person name="Qadri F."/>
            <person name="Myers L.L."/>
            <person name="Chung G.-T."/>
            <person name="Escheverria P."/>
            <person name="Fraser C.M."/>
            <person name="Sadzewicz L."/>
            <person name="Shefchek K.A."/>
            <person name="Tallon L."/>
            <person name="Das S.P."/>
            <person name="Daugherty S."/>
            <person name="Mongodin E.F."/>
        </authorList>
    </citation>
    <scope>NUCLEOTIDE SEQUENCE [LARGE SCALE GENOMIC DNA]</scope>
    <source>
        <strain evidence="3 4">3975 RP4</strain>
    </source>
</reference>
<keyword evidence="1" id="KW-0812">Transmembrane</keyword>
<dbReference type="Pfam" id="PF18175">
    <property type="entry name" value="HU-CCDC81_bac_2"/>
    <property type="match status" value="1"/>
</dbReference>
<keyword evidence="1" id="KW-1133">Transmembrane helix</keyword>
<dbReference type="Pfam" id="PF18174">
    <property type="entry name" value="HU-CCDC81_bac_1"/>
    <property type="match status" value="1"/>
</dbReference>
<evidence type="ECO:0000313" key="4">
    <source>
        <dbReference type="Proteomes" id="UP000027661"/>
    </source>
</evidence>
<protein>
    <submittedName>
        <fullName evidence="3">Sporulation related domain protein</fullName>
    </submittedName>
</protein>
<evidence type="ECO:0000259" key="2">
    <source>
        <dbReference type="PROSITE" id="PS51724"/>
    </source>
</evidence>
<dbReference type="PROSITE" id="PS51724">
    <property type="entry name" value="SPOR"/>
    <property type="match status" value="1"/>
</dbReference>
<dbReference type="InterPro" id="IPR040495">
    <property type="entry name" value="HU-CCDC81_bac_1"/>
</dbReference>
<feature type="transmembrane region" description="Helical" evidence="1">
    <location>
        <begin position="170"/>
        <end position="189"/>
    </location>
</feature>
<dbReference type="PATRIC" id="fig|1339352.3.peg.2084"/>
<evidence type="ECO:0000313" key="3">
    <source>
        <dbReference type="EMBL" id="KDS53742.1"/>
    </source>
</evidence>
<dbReference type="InterPro" id="IPR036680">
    <property type="entry name" value="SPOR-like_sf"/>
</dbReference>
<evidence type="ECO:0000256" key="1">
    <source>
        <dbReference type="SAM" id="Phobius"/>
    </source>
</evidence>
<accession>A0A069SQ08</accession>
<dbReference type="EMBL" id="JNHM01000028">
    <property type="protein sequence ID" value="KDS53742.1"/>
    <property type="molecule type" value="Genomic_DNA"/>
</dbReference>
<dbReference type="InterPro" id="IPR007730">
    <property type="entry name" value="SPOR-like_dom"/>
</dbReference>
<organism evidence="3 4">
    <name type="scientific">Phocaeicola vulgatus str. 3975 RP4</name>
    <dbReference type="NCBI Taxonomy" id="1339352"/>
    <lineage>
        <taxon>Bacteria</taxon>
        <taxon>Pseudomonadati</taxon>
        <taxon>Bacteroidota</taxon>
        <taxon>Bacteroidia</taxon>
        <taxon>Bacteroidales</taxon>
        <taxon>Bacteroidaceae</taxon>
        <taxon>Phocaeicola</taxon>
    </lineage>
</organism>
<name>A0A069SQ08_PHOVU</name>
<proteinExistence type="predicted"/>